<dbReference type="GO" id="GO:1901135">
    <property type="term" value="P:carbohydrate derivative metabolic process"/>
    <property type="evidence" value="ECO:0007669"/>
    <property type="project" value="InterPro"/>
</dbReference>
<keyword evidence="2 4" id="KW-0413">Isomerase</keyword>
<dbReference type="GO" id="GO:0005975">
    <property type="term" value="P:carbohydrate metabolic process"/>
    <property type="evidence" value="ECO:0007669"/>
    <property type="project" value="InterPro"/>
</dbReference>
<dbReference type="InterPro" id="IPR019490">
    <property type="entry name" value="Glu6P/Mann6P_isomerase_C"/>
</dbReference>
<organism evidence="4">
    <name type="scientific">uncultured Aureispira sp</name>
    <dbReference type="NCBI Taxonomy" id="1331704"/>
    <lineage>
        <taxon>Bacteria</taxon>
        <taxon>Pseudomonadati</taxon>
        <taxon>Bacteroidota</taxon>
        <taxon>Saprospiria</taxon>
        <taxon>Saprospirales</taxon>
        <taxon>Saprospiraceae</taxon>
        <taxon>Aureispira</taxon>
        <taxon>environmental samples</taxon>
    </lineage>
</organism>
<dbReference type="GO" id="GO:0004347">
    <property type="term" value="F:glucose-6-phosphate isomerase activity"/>
    <property type="evidence" value="ECO:0007669"/>
    <property type="project" value="UniProtKB-EC"/>
</dbReference>
<evidence type="ECO:0000313" key="4">
    <source>
        <dbReference type="EMBL" id="CAA6823428.1"/>
    </source>
</evidence>
<evidence type="ECO:0000256" key="2">
    <source>
        <dbReference type="ARBA" id="ARBA00023235"/>
    </source>
</evidence>
<dbReference type="GO" id="GO:0004476">
    <property type="term" value="F:mannose-6-phosphate isomerase activity"/>
    <property type="evidence" value="ECO:0007669"/>
    <property type="project" value="UniProtKB-EC"/>
</dbReference>
<dbReference type="NCBIfam" id="TIGR02128">
    <property type="entry name" value="G6PI_arch"/>
    <property type="match status" value="1"/>
</dbReference>
<comment type="similarity">
    <text evidence="1">Belongs to the PGI/PMI family.</text>
</comment>
<feature type="domain" description="SIS" evidence="3">
    <location>
        <begin position="25"/>
        <end position="166"/>
    </location>
</feature>
<dbReference type="CDD" id="cd05637">
    <property type="entry name" value="SIS_PGI_PMI_2"/>
    <property type="match status" value="1"/>
</dbReference>
<dbReference type="Gene3D" id="3.40.50.10490">
    <property type="entry name" value="Glucose-6-phosphate isomerase like protein, domain 1"/>
    <property type="match status" value="2"/>
</dbReference>
<protein>
    <submittedName>
        <fullName evidence="4">Glucose-6-phosphate isomerase, archaeal II )</fullName>
        <ecNumber evidence="4">5.3.1.8</ecNumber>
        <ecNumber evidence="4">5.3.1.9</ecNumber>
    </submittedName>
</protein>
<dbReference type="InterPro" id="IPR046348">
    <property type="entry name" value="SIS_dom_sf"/>
</dbReference>
<dbReference type="PROSITE" id="PS51464">
    <property type="entry name" value="SIS"/>
    <property type="match status" value="1"/>
</dbReference>
<name>A0A6S6U5H1_9BACT</name>
<dbReference type="InterPro" id="IPR001347">
    <property type="entry name" value="SIS_dom"/>
</dbReference>
<reference evidence="4" key="1">
    <citation type="submission" date="2020-01" db="EMBL/GenBank/DDBJ databases">
        <authorList>
            <person name="Meier V. D."/>
            <person name="Meier V D."/>
        </authorList>
    </citation>
    <scope>NUCLEOTIDE SEQUENCE</scope>
    <source>
        <strain evidence="4">HLG_WM_MAG_10</strain>
    </source>
</reference>
<dbReference type="EMBL" id="CACVAQ010000327">
    <property type="protein sequence ID" value="CAA6823428.1"/>
    <property type="molecule type" value="Genomic_DNA"/>
</dbReference>
<proteinExistence type="inferred from homology"/>
<dbReference type="EC" id="5.3.1.9" evidence="4"/>
<sequence>MMNVFIQEFPKQLKIALEIGEQATLSKHNQPIHNIVVVGMGGSGIGGDFVGEFVKDTCSVPFLSCKGYTLPAYVGKNTLVIASSFSGNTEETLIAFEQALERGSKIVCISSGGKMIEEAKRLNLDCIKIPAVKQPPRTCLGYSLVQQLFILNYFGFTDKQCILDLKKSIALLEEHQAQIQVKASQFARKMEGKFPVIYATDRMGAVAIRLRQQLNENSKLLASHHVFPEMNHNELVGWREQPGSYVAVVFRSADDLQRNDKRIEISRGIISKVADEFLEIDCLGGSLIEQAMYAVHLGDWISWELAEARKMDAIEVDVIDLLKRELAAAALG</sequence>
<dbReference type="Pfam" id="PF01380">
    <property type="entry name" value="SIS"/>
    <property type="match status" value="1"/>
</dbReference>
<dbReference type="SUPFAM" id="SSF53697">
    <property type="entry name" value="SIS domain"/>
    <property type="match status" value="1"/>
</dbReference>
<evidence type="ECO:0000259" key="3">
    <source>
        <dbReference type="PROSITE" id="PS51464"/>
    </source>
</evidence>
<dbReference type="GO" id="GO:0097367">
    <property type="term" value="F:carbohydrate derivative binding"/>
    <property type="evidence" value="ECO:0007669"/>
    <property type="project" value="InterPro"/>
</dbReference>
<dbReference type="Pfam" id="PF10432">
    <property type="entry name" value="bact-PGI_C"/>
    <property type="match status" value="1"/>
</dbReference>
<accession>A0A6S6U5H1</accession>
<dbReference type="EC" id="5.3.1.8" evidence="4"/>
<dbReference type="AlphaFoldDB" id="A0A6S6U5H1"/>
<evidence type="ECO:0000256" key="1">
    <source>
        <dbReference type="ARBA" id="ARBA00010523"/>
    </source>
</evidence>
<gene>
    <name evidence="4" type="ORF">HELGO_WM19088</name>
</gene>
<dbReference type="NCBIfam" id="NF006423">
    <property type="entry name" value="PRK08674.1-2"/>
    <property type="match status" value="1"/>
</dbReference>